<dbReference type="RefSeq" id="WP_155172190.1">
    <property type="nucleotide sequence ID" value="NZ_BAAAFL010000064.1"/>
</dbReference>
<evidence type="ECO:0000313" key="3">
    <source>
        <dbReference type="EMBL" id="MTI25776.1"/>
    </source>
</evidence>
<feature type="transmembrane region" description="Helical" evidence="1">
    <location>
        <begin position="64"/>
        <end position="87"/>
    </location>
</feature>
<organism evidence="3 4">
    <name type="scientific">Fulvivirga kasyanovii</name>
    <dbReference type="NCBI Taxonomy" id="396812"/>
    <lineage>
        <taxon>Bacteria</taxon>
        <taxon>Pseudomonadati</taxon>
        <taxon>Bacteroidota</taxon>
        <taxon>Cytophagia</taxon>
        <taxon>Cytophagales</taxon>
        <taxon>Fulvivirgaceae</taxon>
        <taxon>Fulvivirga</taxon>
    </lineage>
</organism>
<dbReference type="SUPFAM" id="SSF81324">
    <property type="entry name" value="Voltage-gated potassium channels"/>
    <property type="match status" value="1"/>
</dbReference>
<comment type="caution">
    <text evidence="3">The sequence shown here is derived from an EMBL/GenBank/DDBJ whole genome shotgun (WGS) entry which is preliminary data.</text>
</comment>
<dbReference type="Pfam" id="PF07885">
    <property type="entry name" value="Ion_trans_2"/>
    <property type="match status" value="1"/>
</dbReference>
<feature type="transmembrane region" description="Helical" evidence="1">
    <location>
        <begin position="7"/>
        <end position="25"/>
    </location>
</feature>
<keyword evidence="4" id="KW-1185">Reference proteome</keyword>
<reference evidence="3 4" key="1">
    <citation type="submission" date="2019-02" db="EMBL/GenBank/DDBJ databases">
        <authorList>
            <person name="Goldberg S.R."/>
            <person name="Haltli B.A."/>
            <person name="Correa H."/>
            <person name="Russell K.G."/>
        </authorList>
    </citation>
    <scope>NUCLEOTIDE SEQUENCE [LARGE SCALE GENOMIC DNA]</scope>
    <source>
        <strain evidence="3 4">JCM 16186</strain>
    </source>
</reference>
<evidence type="ECO:0000313" key="4">
    <source>
        <dbReference type="Proteomes" id="UP000798808"/>
    </source>
</evidence>
<protein>
    <recommendedName>
        <fullName evidence="2">Potassium channel domain-containing protein</fullName>
    </recommendedName>
</protein>
<dbReference type="EMBL" id="SMLW01000538">
    <property type="protein sequence ID" value="MTI25776.1"/>
    <property type="molecule type" value="Genomic_DNA"/>
</dbReference>
<feature type="transmembrane region" description="Helical" evidence="1">
    <location>
        <begin position="31"/>
        <end position="52"/>
    </location>
</feature>
<keyword evidence="1" id="KW-1133">Transmembrane helix</keyword>
<dbReference type="InterPro" id="IPR013099">
    <property type="entry name" value="K_chnl_dom"/>
</dbReference>
<evidence type="ECO:0000259" key="2">
    <source>
        <dbReference type="Pfam" id="PF07885"/>
    </source>
</evidence>
<proteinExistence type="predicted"/>
<feature type="transmembrane region" description="Helical" evidence="1">
    <location>
        <begin position="134"/>
        <end position="158"/>
    </location>
</feature>
<name>A0ABW9RPB9_9BACT</name>
<keyword evidence="1" id="KW-0472">Membrane</keyword>
<sequence length="325" mass="36394">MYNYTCLVAGVVILAIVFFDFFYTTLSGSGFTFLTRTCASLTHKIILLVAKVTGRKLLSISGMLVNLVILAMWVLLVWAGLFLVYSFHPSGILNSNDQVATSIQRLYMSGYVLSTLGMGDVKPVTPLFEVITSFFSFFGFAFFTTSMTYLLSVSSAVIQKRSLALSIRNFGKTPMQAVNSLMRMDNNLRCYQLSSLQSMINKHSNFYQAYPVLHYYHHMGVDASLAVNVAVLDEALSIIMHSEGSTELGREVESLRAALDDLLEHLKNRFEEETDYTPDINWASLDLPQGLVGNGFSTGDNLKQRRRILGGLLRNEGRTWDEVYT</sequence>
<feature type="domain" description="Potassium channel" evidence="2">
    <location>
        <begin position="74"/>
        <end position="152"/>
    </location>
</feature>
<accession>A0ABW9RPB9</accession>
<evidence type="ECO:0000256" key="1">
    <source>
        <dbReference type="SAM" id="Phobius"/>
    </source>
</evidence>
<dbReference type="Gene3D" id="1.10.287.70">
    <property type="match status" value="1"/>
</dbReference>
<dbReference type="Proteomes" id="UP000798808">
    <property type="component" value="Unassembled WGS sequence"/>
</dbReference>
<gene>
    <name evidence="3" type="ORF">E1163_12545</name>
</gene>
<keyword evidence="1" id="KW-0812">Transmembrane</keyword>